<reference evidence="2 3" key="1">
    <citation type="submission" date="2012-04" db="EMBL/GenBank/DDBJ databases">
        <title>The Genome Sequence of Saprolegnia declina VS20.</title>
        <authorList>
            <consortium name="The Broad Institute Genome Sequencing Platform"/>
            <person name="Russ C."/>
            <person name="Nusbaum C."/>
            <person name="Tyler B."/>
            <person name="van West P."/>
            <person name="Dieguez-Uribeondo J."/>
            <person name="de Bruijn I."/>
            <person name="Tripathy S."/>
            <person name="Jiang R."/>
            <person name="Young S.K."/>
            <person name="Zeng Q."/>
            <person name="Gargeya S."/>
            <person name="Fitzgerald M."/>
            <person name="Haas B."/>
            <person name="Abouelleil A."/>
            <person name="Alvarado L."/>
            <person name="Arachchi H.M."/>
            <person name="Berlin A."/>
            <person name="Chapman S.B."/>
            <person name="Goldberg J."/>
            <person name="Griggs A."/>
            <person name="Gujja S."/>
            <person name="Hansen M."/>
            <person name="Howarth C."/>
            <person name="Imamovic A."/>
            <person name="Larimer J."/>
            <person name="McCowen C."/>
            <person name="Montmayeur A."/>
            <person name="Murphy C."/>
            <person name="Neiman D."/>
            <person name="Pearson M."/>
            <person name="Priest M."/>
            <person name="Roberts A."/>
            <person name="Saif S."/>
            <person name="Shea T."/>
            <person name="Sisk P."/>
            <person name="Sykes S."/>
            <person name="Wortman J."/>
            <person name="Nusbaum C."/>
            <person name="Birren B."/>
        </authorList>
    </citation>
    <scope>NUCLEOTIDE SEQUENCE [LARGE SCALE GENOMIC DNA]</scope>
    <source>
        <strain evidence="2 3">VS20</strain>
    </source>
</reference>
<gene>
    <name evidence="2" type="ORF">SDRG_08890</name>
</gene>
<feature type="transmembrane region" description="Helical" evidence="1">
    <location>
        <begin position="215"/>
        <end position="238"/>
    </location>
</feature>
<accession>T0RT00</accession>
<keyword evidence="1" id="KW-0472">Membrane</keyword>
<evidence type="ECO:0000313" key="3">
    <source>
        <dbReference type="Proteomes" id="UP000030762"/>
    </source>
</evidence>
<sequence>MDRVPPELVPLLVVWASCLYMPFAVALYVYFKHHPSLRHRMPTGTAIAGMCATIFCLAQPLCVLYGASIDCRLALVVLQLSCATSAFVLVWTAFTVLVLYGITEIITSPTNVSLERAALWTSFRGMIIPTVQIPLGICASITWNLPQIILLTLHSKALEPLSYAECVQLPVYTTQSIVQFVQALALVLTFLYVAYQLRSTLDTFRLRRSFTRTSLYMLLLGFLALIDVLLETLVSLEAYHVPELLWALALQGVVTLNVLLPLIGAYRGRHQVQRIRGSVSLQANLDTYMQIDEYFESFLDFCVEVHDNIGVAVLQAWRACVAFHHDASPYSVIEFYQLFIATGGASSIHAVLDDEMRRMYAKRVQHLKKKTLLTPRTIKVVPLAFSGDIHFYQPLRHELVNKLVAHQLRGYENHELGKNWLAFHTRRRSIHSLEYVQRVATRSILDVDAGLSEKSLDRQLEPTPSMLLSSQVASSSNLETPSSFRRKNLLKVMSDASFHAKCGGRAFDDLMGHGNSKSVAALAPRAPDRAASAKLLPPR</sequence>
<organism evidence="2 3">
    <name type="scientific">Saprolegnia diclina (strain VS20)</name>
    <dbReference type="NCBI Taxonomy" id="1156394"/>
    <lineage>
        <taxon>Eukaryota</taxon>
        <taxon>Sar</taxon>
        <taxon>Stramenopiles</taxon>
        <taxon>Oomycota</taxon>
        <taxon>Saprolegniomycetes</taxon>
        <taxon>Saprolegniales</taxon>
        <taxon>Saprolegniaceae</taxon>
        <taxon>Saprolegnia</taxon>
    </lineage>
</organism>
<name>T0RT00_SAPDV</name>
<feature type="transmembrane region" description="Helical" evidence="1">
    <location>
        <begin position="177"/>
        <end position="195"/>
    </location>
</feature>
<dbReference type="VEuPathDB" id="FungiDB:SDRG_08890"/>
<dbReference type="OrthoDB" id="64667at2759"/>
<evidence type="ECO:0000256" key="1">
    <source>
        <dbReference type="SAM" id="Phobius"/>
    </source>
</evidence>
<feature type="transmembrane region" description="Helical" evidence="1">
    <location>
        <begin position="12"/>
        <end position="31"/>
    </location>
</feature>
<protein>
    <recommendedName>
        <fullName evidence="4">RGS domain-containing protein</fullName>
    </recommendedName>
</protein>
<evidence type="ECO:0000313" key="2">
    <source>
        <dbReference type="EMBL" id="EQC33372.1"/>
    </source>
</evidence>
<dbReference type="AlphaFoldDB" id="T0RT00"/>
<feature type="transmembrane region" description="Helical" evidence="1">
    <location>
        <begin position="43"/>
        <end position="67"/>
    </location>
</feature>
<dbReference type="EMBL" id="JH767159">
    <property type="protein sequence ID" value="EQC33372.1"/>
    <property type="molecule type" value="Genomic_DNA"/>
</dbReference>
<dbReference type="InParanoid" id="T0RT00"/>
<keyword evidence="1" id="KW-1133">Transmembrane helix</keyword>
<proteinExistence type="predicted"/>
<dbReference type="Proteomes" id="UP000030762">
    <property type="component" value="Unassembled WGS sequence"/>
</dbReference>
<evidence type="ECO:0008006" key="4">
    <source>
        <dbReference type="Google" id="ProtNLM"/>
    </source>
</evidence>
<keyword evidence="1" id="KW-0812">Transmembrane</keyword>
<dbReference type="RefSeq" id="XP_008613012.1">
    <property type="nucleotide sequence ID" value="XM_008614790.1"/>
</dbReference>
<dbReference type="PROSITE" id="PS51257">
    <property type="entry name" value="PROKAR_LIPOPROTEIN"/>
    <property type="match status" value="1"/>
</dbReference>
<keyword evidence="3" id="KW-1185">Reference proteome</keyword>
<dbReference type="GeneID" id="19949617"/>
<feature type="transmembrane region" description="Helical" evidence="1">
    <location>
        <begin position="73"/>
        <end position="102"/>
    </location>
</feature>
<feature type="transmembrane region" description="Helical" evidence="1">
    <location>
        <begin position="244"/>
        <end position="266"/>
    </location>
</feature>
<dbReference type="OMA" id="GICASIT"/>